<dbReference type="CDD" id="cd11065">
    <property type="entry name" value="CYP64-like"/>
    <property type="match status" value="1"/>
</dbReference>
<evidence type="ECO:0000256" key="9">
    <source>
        <dbReference type="PIRSR" id="PIRSR602401-1"/>
    </source>
</evidence>
<dbReference type="OrthoDB" id="2789670at2759"/>
<dbReference type="GO" id="GO:0020037">
    <property type="term" value="F:heme binding"/>
    <property type="evidence" value="ECO:0007669"/>
    <property type="project" value="InterPro"/>
</dbReference>
<reference evidence="12" key="1">
    <citation type="journal article" date="2014" name="Proc. Natl. Acad. Sci. U.S.A.">
        <title>Extensive sampling of basidiomycete genomes demonstrates inadequacy of the white-rot/brown-rot paradigm for wood decay fungi.</title>
        <authorList>
            <person name="Riley R."/>
            <person name="Salamov A.A."/>
            <person name="Brown D.W."/>
            <person name="Nagy L.G."/>
            <person name="Floudas D."/>
            <person name="Held B.W."/>
            <person name="Levasseur A."/>
            <person name="Lombard V."/>
            <person name="Morin E."/>
            <person name="Otillar R."/>
            <person name="Lindquist E.A."/>
            <person name="Sun H."/>
            <person name="LaButti K.M."/>
            <person name="Schmutz J."/>
            <person name="Jabbour D."/>
            <person name="Luo H."/>
            <person name="Baker S.E."/>
            <person name="Pisabarro A.G."/>
            <person name="Walton J.D."/>
            <person name="Blanchette R.A."/>
            <person name="Henrissat B."/>
            <person name="Martin F."/>
            <person name="Cullen D."/>
            <person name="Hibbett D.S."/>
            <person name="Grigoriev I.V."/>
        </authorList>
    </citation>
    <scope>NUCLEOTIDE SEQUENCE [LARGE SCALE GENOMIC DNA]</scope>
    <source>
        <strain evidence="12">MUCL 33604</strain>
    </source>
</reference>
<evidence type="ECO:0000256" key="7">
    <source>
        <dbReference type="ARBA" id="ARBA00023004"/>
    </source>
</evidence>
<evidence type="ECO:0000256" key="6">
    <source>
        <dbReference type="ARBA" id="ARBA00023002"/>
    </source>
</evidence>
<dbReference type="EMBL" id="KL197716">
    <property type="protein sequence ID" value="KDQ59106.1"/>
    <property type="molecule type" value="Genomic_DNA"/>
</dbReference>
<dbReference type="Gene3D" id="1.10.630.10">
    <property type="entry name" value="Cytochrome P450"/>
    <property type="match status" value="1"/>
</dbReference>
<dbReference type="AlphaFoldDB" id="A0A067Q925"/>
<dbReference type="InterPro" id="IPR036396">
    <property type="entry name" value="Cyt_P450_sf"/>
</dbReference>
<comment type="pathway">
    <text evidence="2">Secondary metabolite biosynthesis.</text>
</comment>
<dbReference type="Proteomes" id="UP000027265">
    <property type="component" value="Unassembled WGS sequence"/>
</dbReference>
<sequence>NSGSLPLPPGPKALPFIGNLLDVPMESLWLAYDRWTKQYGDIVSINLFGQTIIILGTLEATQDLLEKRSSIYVDRVRLPMLMELMEFDWLFPLMRYSNKWRKHRRAFHQYFNQNAIYKHQPNQLVAARSLLRGILDGTRGFHAAIRHTFISMSMDMAYGIKIDAKKDNYEEMAELLVDAIERTAVPGAFLVDLLPFLKYVPAWLPGAGFKTKAEEWRLLGADFVNKPFNAVKEALRLGEQVRPSMVSSLLQKLPEDHDAEDEETIKNVASTAFVAGADTTVSALEVFFLAMVLYPDVQKQAQAELDRVVGSSRLPDFNDQNNLPYLNAIVKETMRWQPITPLAAVHSPIVDDVYKGYFIPKGAIVFGNSWSILQDPVAYQNPKEYKPERFLRDGQLDPTVQDPALTAFGFGRRMCPGRHFSNSTLFIFVSSVLAVFDITPPLDEQGKPIQLSPDMTSGIVSHPVHFKCTIKPRSEEAAVLIRES</sequence>
<evidence type="ECO:0000256" key="1">
    <source>
        <dbReference type="ARBA" id="ARBA00001971"/>
    </source>
</evidence>
<dbReference type="InParanoid" id="A0A067Q925"/>
<comment type="similarity">
    <text evidence="3 10">Belongs to the cytochrome P450 family.</text>
</comment>
<dbReference type="InterPro" id="IPR002401">
    <property type="entry name" value="Cyt_P450_E_grp-I"/>
</dbReference>
<feature type="non-terminal residue" evidence="11">
    <location>
        <position position="1"/>
    </location>
</feature>
<accession>A0A067Q925</accession>
<evidence type="ECO:0000256" key="5">
    <source>
        <dbReference type="ARBA" id="ARBA00022723"/>
    </source>
</evidence>
<dbReference type="STRING" id="933084.A0A067Q925"/>
<proteinExistence type="inferred from homology"/>
<keyword evidence="12" id="KW-1185">Reference proteome</keyword>
<organism evidence="11 12">
    <name type="scientific">Jaapia argillacea MUCL 33604</name>
    <dbReference type="NCBI Taxonomy" id="933084"/>
    <lineage>
        <taxon>Eukaryota</taxon>
        <taxon>Fungi</taxon>
        <taxon>Dikarya</taxon>
        <taxon>Basidiomycota</taxon>
        <taxon>Agaricomycotina</taxon>
        <taxon>Agaricomycetes</taxon>
        <taxon>Agaricomycetidae</taxon>
        <taxon>Jaapiales</taxon>
        <taxon>Jaapiaceae</taxon>
        <taxon>Jaapia</taxon>
    </lineage>
</organism>
<evidence type="ECO:0000256" key="4">
    <source>
        <dbReference type="ARBA" id="ARBA00022617"/>
    </source>
</evidence>
<gene>
    <name evidence="11" type="ORF">JAAARDRAFT_113176</name>
</gene>
<dbReference type="Pfam" id="PF00067">
    <property type="entry name" value="p450"/>
    <property type="match status" value="1"/>
</dbReference>
<feature type="binding site" description="axial binding residue" evidence="9">
    <location>
        <position position="415"/>
    </location>
    <ligand>
        <name>heme</name>
        <dbReference type="ChEBI" id="CHEBI:30413"/>
    </ligand>
    <ligandPart>
        <name>Fe</name>
        <dbReference type="ChEBI" id="CHEBI:18248"/>
    </ligandPart>
</feature>
<dbReference type="SUPFAM" id="SSF48264">
    <property type="entry name" value="Cytochrome P450"/>
    <property type="match status" value="1"/>
</dbReference>
<evidence type="ECO:0000313" key="11">
    <source>
        <dbReference type="EMBL" id="KDQ59106.1"/>
    </source>
</evidence>
<dbReference type="InterPro" id="IPR050364">
    <property type="entry name" value="Cytochrome_P450_fung"/>
</dbReference>
<dbReference type="PANTHER" id="PTHR46300">
    <property type="entry name" value="P450, PUTATIVE (EUROFUNG)-RELATED-RELATED"/>
    <property type="match status" value="1"/>
</dbReference>
<feature type="non-terminal residue" evidence="11">
    <location>
        <position position="484"/>
    </location>
</feature>
<evidence type="ECO:0000256" key="3">
    <source>
        <dbReference type="ARBA" id="ARBA00010617"/>
    </source>
</evidence>
<protein>
    <recommendedName>
        <fullName evidence="13">Cytochrome P450</fullName>
    </recommendedName>
</protein>
<evidence type="ECO:0000313" key="12">
    <source>
        <dbReference type="Proteomes" id="UP000027265"/>
    </source>
</evidence>
<comment type="cofactor">
    <cofactor evidence="1 9">
        <name>heme</name>
        <dbReference type="ChEBI" id="CHEBI:30413"/>
    </cofactor>
</comment>
<dbReference type="PROSITE" id="PS00086">
    <property type="entry name" value="CYTOCHROME_P450"/>
    <property type="match status" value="1"/>
</dbReference>
<keyword evidence="5 9" id="KW-0479">Metal-binding</keyword>
<evidence type="ECO:0000256" key="2">
    <source>
        <dbReference type="ARBA" id="ARBA00005179"/>
    </source>
</evidence>
<dbReference type="GO" id="GO:0004497">
    <property type="term" value="F:monooxygenase activity"/>
    <property type="evidence" value="ECO:0007669"/>
    <property type="project" value="UniProtKB-KW"/>
</dbReference>
<dbReference type="GO" id="GO:0016705">
    <property type="term" value="F:oxidoreductase activity, acting on paired donors, with incorporation or reduction of molecular oxygen"/>
    <property type="evidence" value="ECO:0007669"/>
    <property type="project" value="InterPro"/>
</dbReference>
<keyword evidence="7 9" id="KW-0408">Iron</keyword>
<dbReference type="InterPro" id="IPR001128">
    <property type="entry name" value="Cyt_P450"/>
</dbReference>
<evidence type="ECO:0008006" key="13">
    <source>
        <dbReference type="Google" id="ProtNLM"/>
    </source>
</evidence>
<keyword evidence="4 9" id="KW-0349">Heme</keyword>
<dbReference type="HOGENOM" id="CLU_001570_2_3_1"/>
<evidence type="ECO:0000256" key="10">
    <source>
        <dbReference type="RuleBase" id="RU000461"/>
    </source>
</evidence>
<keyword evidence="6 10" id="KW-0560">Oxidoreductase</keyword>
<dbReference type="PRINTS" id="PR00463">
    <property type="entry name" value="EP450I"/>
</dbReference>
<dbReference type="GO" id="GO:0005506">
    <property type="term" value="F:iron ion binding"/>
    <property type="evidence" value="ECO:0007669"/>
    <property type="project" value="InterPro"/>
</dbReference>
<evidence type="ECO:0000256" key="8">
    <source>
        <dbReference type="ARBA" id="ARBA00023033"/>
    </source>
</evidence>
<dbReference type="InterPro" id="IPR017972">
    <property type="entry name" value="Cyt_P450_CS"/>
</dbReference>
<dbReference type="PRINTS" id="PR00385">
    <property type="entry name" value="P450"/>
</dbReference>
<name>A0A067Q925_9AGAM</name>
<keyword evidence="8 10" id="KW-0503">Monooxygenase</keyword>
<dbReference type="PANTHER" id="PTHR46300:SF7">
    <property type="entry name" value="P450, PUTATIVE (EUROFUNG)-RELATED"/>
    <property type="match status" value="1"/>
</dbReference>